<dbReference type="InterPro" id="IPR017441">
    <property type="entry name" value="Protein_kinase_ATP_BS"/>
</dbReference>
<keyword evidence="5" id="KW-0723">Serine/threonine-protein kinase</keyword>
<feature type="region of interest" description="Disordered" evidence="16">
    <location>
        <begin position="709"/>
        <end position="742"/>
    </location>
</feature>
<comment type="subcellular location">
    <subcellularLocation>
        <location evidence="2">Cytoplasm</location>
    </subcellularLocation>
</comment>
<gene>
    <name evidence="20" type="primary">LOC106052591</name>
</gene>
<evidence type="ECO:0000256" key="3">
    <source>
        <dbReference type="ARBA" id="ARBA00012513"/>
    </source>
</evidence>
<keyword evidence="4" id="KW-0963">Cytoplasm</keyword>
<dbReference type="OMA" id="SFDIQPH"/>
<dbReference type="Pfam" id="PF23312">
    <property type="entry name" value="UBA_SIK3"/>
    <property type="match status" value="1"/>
</dbReference>
<dbReference type="GO" id="GO:0005524">
    <property type="term" value="F:ATP binding"/>
    <property type="evidence" value="ECO:0007669"/>
    <property type="project" value="UniProtKB-UniRule"/>
</dbReference>
<comment type="catalytic activity">
    <reaction evidence="14">
        <text>L-seryl-[protein] + ATP = O-phospho-L-seryl-[protein] + ADP + H(+)</text>
        <dbReference type="Rhea" id="RHEA:17989"/>
        <dbReference type="Rhea" id="RHEA-COMP:9863"/>
        <dbReference type="Rhea" id="RHEA-COMP:11604"/>
        <dbReference type="ChEBI" id="CHEBI:15378"/>
        <dbReference type="ChEBI" id="CHEBI:29999"/>
        <dbReference type="ChEBI" id="CHEBI:30616"/>
        <dbReference type="ChEBI" id="CHEBI:83421"/>
        <dbReference type="ChEBI" id="CHEBI:456216"/>
        <dbReference type="EC" id="2.7.11.1"/>
    </reaction>
</comment>
<dbReference type="OrthoDB" id="193931at2759"/>
<dbReference type="InterPro" id="IPR008271">
    <property type="entry name" value="Ser/Thr_kinase_AS"/>
</dbReference>
<dbReference type="SMART" id="SM00220">
    <property type="entry name" value="S_TKc"/>
    <property type="match status" value="1"/>
</dbReference>
<dbReference type="GO" id="GO:0050321">
    <property type="term" value="F:tau-protein kinase activity"/>
    <property type="evidence" value="ECO:0007669"/>
    <property type="project" value="TreeGrafter"/>
</dbReference>
<evidence type="ECO:0000256" key="16">
    <source>
        <dbReference type="SAM" id="MobiDB-lite"/>
    </source>
</evidence>
<dbReference type="PROSITE" id="PS00108">
    <property type="entry name" value="PROTEIN_KINASE_ST"/>
    <property type="match status" value="1"/>
</dbReference>
<dbReference type="GO" id="GO:0046872">
    <property type="term" value="F:metal ion binding"/>
    <property type="evidence" value="ECO:0007669"/>
    <property type="project" value="UniProtKB-KW"/>
</dbReference>
<feature type="compositionally biased region" description="Polar residues" evidence="16">
    <location>
        <begin position="1092"/>
        <end position="1108"/>
    </location>
</feature>
<protein>
    <recommendedName>
        <fullName evidence="3">non-specific serine/threonine protein kinase</fullName>
        <ecNumber evidence="3">2.7.11.1</ecNumber>
    </recommendedName>
</protein>
<evidence type="ECO:0000256" key="7">
    <source>
        <dbReference type="ARBA" id="ARBA00022679"/>
    </source>
</evidence>
<dbReference type="CDD" id="cd14071">
    <property type="entry name" value="STKc_SIK"/>
    <property type="match status" value="1"/>
</dbReference>
<keyword evidence="19" id="KW-1185">Reference proteome</keyword>
<comment type="catalytic activity">
    <reaction evidence="13">
        <text>L-threonyl-[protein] + ATP = O-phospho-L-threonyl-[protein] + ADP + H(+)</text>
        <dbReference type="Rhea" id="RHEA:46608"/>
        <dbReference type="Rhea" id="RHEA-COMP:11060"/>
        <dbReference type="Rhea" id="RHEA-COMP:11605"/>
        <dbReference type="ChEBI" id="CHEBI:15378"/>
        <dbReference type="ChEBI" id="CHEBI:30013"/>
        <dbReference type="ChEBI" id="CHEBI:30616"/>
        <dbReference type="ChEBI" id="CHEBI:61977"/>
        <dbReference type="ChEBI" id="CHEBI:456216"/>
        <dbReference type="EC" id="2.7.11.1"/>
    </reaction>
</comment>
<name>A0A9W2YVI5_BIOGL</name>
<evidence type="ECO:0000256" key="14">
    <source>
        <dbReference type="ARBA" id="ARBA00048679"/>
    </source>
</evidence>
<dbReference type="PANTHER" id="PTHR24346">
    <property type="entry name" value="MAP/MICROTUBULE AFFINITY-REGULATING KINASE"/>
    <property type="match status" value="1"/>
</dbReference>
<dbReference type="SUPFAM" id="SSF56112">
    <property type="entry name" value="Protein kinase-like (PK-like)"/>
    <property type="match status" value="1"/>
</dbReference>
<evidence type="ECO:0000259" key="17">
    <source>
        <dbReference type="PROSITE" id="PS50011"/>
    </source>
</evidence>
<evidence type="ECO:0000256" key="13">
    <source>
        <dbReference type="ARBA" id="ARBA00047899"/>
    </source>
</evidence>
<keyword evidence="6" id="KW-0597">Phosphoprotein</keyword>
<feature type="binding site" evidence="15">
    <location>
        <position position="45"/>
    </location>
    <ligand>
        <name>ATP</name>
        <dbReference type="ChEBI" id="CHEBI:30616"/>
    </ligand>
</feature>
<evidence type="ECO:0000256" key="11">
    <source>
        <dbReference type="ARBA" id="ARBA00022840"/>
    </source>
</evidence>
<evidence type="ECO:0000259" key="18">
    <source>
        <dbReference type="PROSITE" id="PS50030"/>
    </source>
</evidence>
<dbReference type="Pfam" id="PF00069">
    <property type="entry name" value="Pkinase"/>
    <property type="match status" value="1"/>
</dbReference>
<dbReference type="InterPro" id="IPR011009">
    <property type="entry name" value="Kinase-like_dom_sf"/>
</dbReference>
<dbReference type="PROSITE" id="PS50011">
    <property type="entry name" value="PROTEIN_KINASE_DOM"/>
    <property type="match status" value="1"/>
</dbReference>
<dbReference type="Proteomes" id="UP001165740">
    <property type="component" value="Chromosome 14"/>
</dbReference>
<dbReference type="FunFam" id="1.10.510.10:FF:000154">
    <property type="entry name" value="Serine/threonine-protein kinase SIK2"/>
    <property type="match status" value="1"/>
</dbReference>
<keyword evidence="9 15" id="KW-0547">Nucleotide-binding</keyword>
<accession>A0A9W2YVI5</accession>
<dbReference type="RefSeq" id="XP_055866727.1">
    <property type="nucleotide sequence ID" value="XM_056010752.1"/>
</dbReference>
<evidence type="ECO:0000256" key="2">
    <source>
        <dbReference type="ARBA" id="ARBA00004496"/>
    </source>
</evidence>
<feature type="region of interest" description="Disordered" evidence="16">
    <location>
        <begin position="1087"/>
        <end position="1110"/>
    </location>
</feature>
<dbReference type="InterPro" id="IPR057380">
    <property type="entry name" value="UBA_SIK1/2/3"/>
</dbReference>
<evidence type="ECO:0000256" key="9">
    <source>
        <dbReference type="ARBA" id="ARBA00022741"/>
    </source>
</evidence>
<dbReference type="GO" id="GO:0000226">
    <property type="term" value="P:microtubule cytoskeleton organization"/>
    <property type="evidence" value="ECO:0007669"/>
    <property type="project" value="TreeGrafter"/>
</dbReference>
<dbReference type="GeneID" id="106052591"/>
<proteinExistence type="predicted"/>
<dbReference type="FunFam" id="3.30.200.20:FF:000003">
    <property type="entry name" value="Non-specific serine/threonine protein kinase"/>
    <property type="match status" value="1"/>
</dbReference>
<keyword evidence="7" id="KW-0808">Transferase</keyword>
<evidence type="ECO:0000256" key="12">
    <source>
        <dbReference type="ARBA" id="ARBA00022842"/>
    </source>
</evidence>
<dbReference type="InterPro" id="IPR000719">
    <property type="entry name" value="Prot_kinase_dom"/>
</dbReference>
<dbReference type="GO" id="GO:0035556">
    <property type="term" value="P:intracellular signal transduction"/>
    <property type="evidence" value="ECO:0007669"/>
    <property type="project" value="TreeGrafter"/>
</dbReference>
<evidence type="ECO:0000256" key="15">
    <source>
        <dbReference type="PROSITE-ProRule" id="PRU10141"/>
    </source>
</evidence>
<dbReference type="Gene3D" id="1.10.510.10">
    <property type="entry name" value="Transferase(Phosphotransferase) domain 1"/>
    <property type="match status" value="1"/>
</dbReference>
<evidence type="ECO:0000313" key="19">
    <source>
        <dbReference type="Proteomes" id="UP001165740"/>
    </source>
</evidence>
<organism evidence="19 20">
    <name type="scientific">Biomphalaria glabrata</name>
    <name type="common">Bloodfluke planorb</name>
    <name type="synonym">Freshwater snail</name>
    <dbReference type="NCBI Taxonomy" id="6526"/>
    <lineage>
        <taxon>Eukaryota</taxon>
        <taxon>Metazoa</taxon>
        <taxon>Spiralia</taxon>
        <taxon>Lophotrochozoa</taxon>
        <taxon>Mollusca</taxon>
        <taxon>Gastropoda</taxon>
        <taxon>Heterobranchia</taxon>
        <taxon>Euthyneura</taxon>
        <taxon>Panpulmonata</taxon>
        <taxon>Hygrophila</taxon>
        <taxon>Lymnaeoidea</taxon>
        <taxon>Planorbidae</taxon>
        <taxon>Biomphalaria</taxon>
    </lineage>
</organism>
<feature type="compositionally biased region" description="Basic residues" evidence="16">
    <location>
        <begin position="717"/>
        <end position="729"/>
    </location>
</feature>
<keyword evidence="10" id="KW-0418">Kinase</keyword>
<dbReference type="InterPro" id="IPR015940">
    <property type="entry name" value="UBA"/>
</dbReference>
<evidence type="ECO:0000256" key="10">
    <source>
        <dbReference type="ARBA" id="ARBA00022777"/>
    </source>
</evidence>
<comment type="cofactor">
    <cofactor evidence="1">
        <name>Mg(2+)</name>
        <dbReference type="ChEBI" id="CHEBI:18420"/>
    </cofactor>
</comment>
<dbReference type="PROSITE" id="PS50030">
    <property type="entry name" value="UBA"/>
    <property type="match status" value="1"/>
</dbReference>
<keyword evidence="11 15" id="KW-0067">ATP-binding</keyword>
<evidence type="ECO:0000256" key="6">
    <source>
        <dbReference type="ARBA" id="ARBA00022553"/>
    </source>
</evidence>
<keyword evidence="12" id="KW-0460">Magnesium</keyword>
<dbReference type="InterPro" id="IPR034672">
    <property type="entry name" value="SIK"/>
</dbReference>
<evidence type="ECO:0000256" key="8">
    <source>
        <dbReference type="ARBA" id="ARBA00022723"/>
    </source>
</evidence>
<dbReference type="PROSITE" id="PS00107">
    <property type="entry name" value="PROTEIN_KINASE_ATP"/>
    <property type="match status" value="1"/>
</dbReference>
<evidence type="ECO:0000256" key="5">
    <source>
        <dbReference type="ARBA" id="ARBA00022527"/>
    </source>
</evidence>
<feature type="domain" description="Protein kinase" evidence="17">
    <location>
        <begin position="16"/>
        <end position="267"/>
    </location>
</feature>
<reference evidence="20" key="1">
    <citation type="submission" date="2025-08" db="UniProtKB">
        <authorList>
            <consortium name="RefSeq"/>
        </authorList>
    </citation>
    <scope>IDENTIFICATION</scope>
</reference>
<evidence type="ECO:0000256" key="1">
    <source>
        <dbReference type="ARBA" id="ARBA00001946"/>
    </source>
</evidence>
<dbReference type="AlphaFoldDB" id="A0A9W2YVI5"/>
<keyword evidence="8" id="KW-0479">Metal-binding</keyword>
<dbReference type="GO" id="GO:0005737">
    <property type="term" value="C:cytoplasm"/>
    <property type="evidence" value="ECO:0007669"/>
    <property type="project" value="UniProtKB-SubCell"/>
</dbReference>
<feature type="domain" description="UBA" evidence="18">
    <location>
        <begin position="291"/>
        <end position="331"/>
    </location>
</feature>
<sequence>MVMAERPKGQIRVGFYDIERTIGKGNFAVVKLAKHRITKTEVAIKIIDKTQLDEANLKKVYREVQIMKLISHNHIIKLYQVMETKNMLYLVSEYAPNGEIFDYIAQHGRMSEPEARKKFWQILSAVEYCHNHRIVHRDLKAENLLLDANMNIKIADFGFGNFFEPNEQLATWCGSPPYAAPEVYEGKKYLGPQIDIWSLGVVLYVLVCGALPFDGANLQVLRDRVLSGRFRIPYFMSSECEHLIRRMLVLEPSKRYSIVQIQSHRWMQMEGGYPKSAPPSPIIGYNASCGEFNEQILRIMQSLGIDQKKTMEALRKDAYDHYTAIYYLLLDRLRHHRSSFPNDGRIDARRRRPSTIAEQAMLQNIPGRPLIGTTKHGGFSRTVDTPHAHRSDPLNEVDVVPQPPTVPPCMSEIVPQSFLKSPAVPQGSVITTSIDEGVEVDLLDRRDSDVDSIVGSSSASYRTGGSFSGLGMSQRSSMSSGCGHNQSATSINLSPCTSVDSSLGVDFSQQGSTQFSAAVLAFSQEGNYISSRGSGKMSQAHDNPHQHLLSLYPSSMLTHLTNTSGCSMPRHGRYSISGPSGSPSAMALRPDMAMGTQFLQVNHEERQPQIPEELLQDRTQTRSPVNFREGRRASDGLVAQGIIAFKQKLKESMRAQGMLELRQEHQQLQNMYNPKTSANNSSIAGSPAMSSPTSTTTATTCTITTIMSTSAASKPPPPHRKLSAPHHGYRQWSLDEQSPQRRRPLMKRMSLPSETFDLQPHRLLALKQAIQVEEQLVRATSQENVDQSPAVGTGDISTDQQRLQQKRQTFQKHGQLAQQFQQLNLMTNTCGTAIYGPPMGPGYFSQAMTQLDHVNSSTQLPVPTIVQPDILNHTYSNIEQLDKLPPPTIAAHNVSSVYNPTGLVDSQGEMTPQPGLQESFPSLFQQRLAMSSFSHQPIGEQLQHLVVSNSVGCSFHQTNTAIKMFSVDMDIGCSDPSRISNNIQTKAVGDSDNSNNIVFSATFSSNYQSGQADPATMLQSWMSPSVSPSTCLQDSGSDNSSSASHDGCSNAAPPSYCTYLVSDQHSVTHPANNELLYDSTSPRILPARSSHKNSFSKDNGIQNESTEVGAQGHWHRRTGVFMAVHPFQNQEKFSFLSQSLSAPHGDCQMTPMSVQSDKFSCHSVIEAPPCSHNPTLAQIASAGPFCQPHLSMSVDGNSHISGWSQSEEQMDMS</sequence>
<evidence type="ECO:0000256" key="4">
    <source>
        <dbReference type="ARBA" id="ARBA00022490"/>
    </source>
</evidence>
<dbReference type="CDD" id="cd14338">
    <property type="entry name" value="UBA_SIK"/>
    <property type="match status" value="1"/>
</dbReference>
<evidence type="ECO:0000313" key="20">
    <source>
        <dbReference type="RefSeq" id="XP_055866727.1"/>
    </source>
</evidence>
<dbReference type="EC" id="2.7.11.1" evidence="3"/>
<dbReference type="PANTHER" id="PTHR24346:SF74">
    <property type="entry name" value="PROTEIN KINASE DOMAIN-CONTAINING PROTEIN"/>
    <property type="match status" value="1"/>
</dbReference>